<dbReference type="PANTHER" id="PTHR21237:SF23">
    <property type="entry name" value="GRPE PROTEIN HOMOLOG, MITOCHONDRIAL"/>
    <property type="match status" value="1"/>
</dbReference>
<keyword evidence="2 3" id="KW-0143">Chaperone</keyword>
<comment type="subunit">
    <text evidence="3">Homodimer.</text>
</comment>
<dbReference type="AlphaFoldDB" id="A0A1F8DPZ8"/>
<evidence type="ECO:0000256" key="2">
    <source>
        <dbReference type="ARBA" id="ARBA00023186"/>
    </source>
</evidence>
<dbReference type="GO" id="GO:0051087">
    <property type="term" value="F:protein-folding chaperone binding"/>
    <property type="evidence" value="ECO:0007669"/>
    <property type="project" value="InterPro"/>
</dbReference>
<dbReference type="InterPro" id="IPR013805">
    <property type="entry name" value="GrpE_CC"/>
</dbReference>
<reference evidence="6 7" key="1">
    <citation type="journal article" date="2016" name="Nat. Commun.">
        <title>Thousands of microbial genomes shed light on interconnected biogeochemical processes in an aquifer system.</title>
        <authorList>
            <person name="Anantharaman K."/>
            <person name="Brown C.T."/>
            <person name="Hug L.A."/>
            <person name="Sharon I."/>
            <person name="Castelle C.J."/>
            <person name="Probst A.J."/>
            <person name="Thomas B.C."/>
            <person name="Singh A."/>
            <person name="Wilkins M.J."/>
            <person name="Karaoz U."/>
            <person name="Brodie E.L."/>
            <person name="Williams K.H."/>
            <person name="Hubbard S.S."/>
            <person name="Banfield J.F."/>
        </authorList>
    </citation>
    <scope>NUCLEOTIDE SEQUENCE [LARGE SCALE GENOMIC DNA]</scope>
</reference>
<dbReference type="GO" id="GO:0000774">
    <property type="term" value="F:adenyl-nucleotide exchange factor activity"/>
    <property type="evidence" value="ECO:0007669"/>
    <property type="project" value="InterPro"/>
</dbReference>
<protein>
    <recommendedName>
        <fullName evidence="3 4">Protein GrpE</fullName>
    </recommendedName>
    <alternativeName>
        <fullName evidence="3">HSP-70 cofactor</fullName>
    </alternativeName>
</protein>
<keyword evidence="3" id="KW-0963">Cytoplasm</keyword>
<dbReference type="Pfam" id="PF01025">
    <property type="entry name" value="GrpE"/>
    <property type="match status" value="1"/>
</dbReference>
<dbReference type="STRING" id="1802557.A3A20_02460"/>
<evidence type="ECO:0000256" key="1">
    <source>
        <dbReference type="ARBA" id="ARBA00009054"/>
    </source>
</evidence>
<gene>
    <name evidence="3" type="primary">grpE</name>
    <name evidence="6" type="ORF">A3A20_02460</name>
</gene>
<accession>A0A1F8DPZ8</accession>
<comment type="similarity">
    <text evidence="1 3 5">Belongs to the GrpE family.</text>
</comment>
<proteinExistence type="inferred from homology"/>
<dbReference type="GO" id="GO:0051082">
    <property type="term" value="F:unfolded protein binding"/>
    <property type="evidence" value="ECO:0007669"/>
    <property type="project" value="TreeGrafter"/>
</dbReference>
<dbReference type="Proteomes" id="UP000178946">
    <property type="component" value="Unassembled WGS sequence"/>
</dbReference>
<dbReference type="EMBL" id="MGIR01000009">
    <property type="protein sequence ID" value="OGM90701.1"/>
    <property type="molecule type" value="Genomic_DNA"/>
</dbReference>
<dbReference type="GO" id="GO:0006457">
    <property type="term" value="P:protein folding"/>
    <property type="evidence" value="ECO:0007669"/>
    <property type="project" value="InterPro"/>
</dbReference>
<dbReference type="InterPro" id="IPR000740">
    <property type="entry name" value="GrpE"/>
</dbReference>
<organism evidence="6 7">
    <name type="scientific">Candidatus Wolfebacteria bacterium RIFCSPLOWO2_01_FULL_45_19</name>
    <dbReference type="NCBI Taxonomy" id="1802557"/>
    <lineage>
        <taxon>Bacteria</taxon>
        <taxon>Candidatus Wolfeibacteriota</taxon>
    </lineage>
</organism>
<dbReference type="Gene3D" id="3.90.20.20">
    <property type="match status" value="1"/>
</dbReference>
<name>A0A1F8DPZ8_9BACT</name>
<comment type="function">
    <text evidence="3 4">Participates actively in the response to hyperosmotic and heat shock by preventing the aggregation of stress-denatured proteins, in association with DnaK and GrpE. It is the nucleotide exchange factor for DnaK and may function as a thermosensor. Unfolded proteins bind initially to DnaJ; upon interaction with the DnaJ-bound protein, DnaK hydrolyzes its bound ATP, resulting in the formation of a stable complex. GrpE releases ADP from DnaK; ATP binding to DnaK triggers the release of the substrate protein, thus completing the reaction cycle. Several rounds of ATP-dependent interactions between DnaJ, DnaK and GrpE are required for fully efficient folding.</text>
</comment>
<dbReference type="PROSITE" id="PS01071">
    <property type="entry name" value="GRPE"/>
    <property type="match status" value="1"/>
</dbReference>
<sequence>MLGDEEKNDKAEEYLNGWKRAQADLINYKKDEAGRLEGVLKFGNESILMEIISVTDSFDFALASMEKTGPVEKGICLIKTQIDDLLKRHGIEKIFAKAGDVFNPAMHEAIATAEVSEQSGTIVEEIESGYTLHGKVVRPARVRVSK</sequence>
<dbReference type="Gene3D" id="2.30.22.10">
    <property type="entry name" value="Head domain of nucleotide exchange factor GrpE"/>
    <property type="match status" value="1"/>
</dbReference>
<dbReference type="HAMAP" id="MF_01151">
    <property type="entry name" value="GrpE"/>
    <property type="match status" value="1"/>
</dbReference>
<dbReference type="PANTHER" id="PTHR21237">
    <property type="entry name" value="GRPE PROTEIN"/>
    <property type="match status" value="1"/>
</dbReference>
<evidence type="ECO:0000256" key="5">
    <source>
        <dbReference type="RuleBase" id="RU004478"/>
    </source>
</evidence>
<dbReference type="GO" id="GO:0042803">
    <property type="term" value="F:protein homodimerization activity"/>
    <property type="evidence" value="ECO:0007669"/>
    <property type="project" value="InterPro"/>
</dbReference>
<dbReference type="SUPFAM" id="SSF51064">
    <property type="entry name" value="Head domain of nucleotide exchange factor GrpE"/>
    <property type="match status" value="1"/>
</dbReference>
<dbReference type="SUPFAM" id="SSF58014">
    <property type="entry name" value="Coiled-coil domain of nucleotide exchange factor GrpE"/>
    <property type="match status" value="1"/>
</dbReference>
<dbReference type="InterPro" id="IPR009012">
    <property type="entry name" value="GrpE_head"/>
</dbReference>
<comment type="subcellular location">
    <subcellularLocation>
        <location evidence="3">Cytoplasm</location>
    </subcellularLocation>
</comment>
<dbReference type="GO" id="GO:0005737">
    <property type="term" value="C:cytoplasm"/>
    <property type="evidence" value="ECO:0007669"/>
    <property type="project" value="UniProtKB-SubCell"/>
</dbReference>
<evidence type="ECO:0000313" key="7">
    <source>
        <dbReference type="Proteomes" id="UP000178946"/>
    </source>
</evidence>
<dbReference type="PRINTS" id="PR00773">
    <property type="entry name" value="GRPEPROTEIN"/>
</dbReference>
<evidence type="ECO:0000256" key="4">
    <source>
        <dbReference type="RuleBase" id="RU000639"/>
    </source>
</evidence>
<dbReference type="CDD" id="cd00446">
    <property type="entry name" value="GrpE"/>
    <property type="match status" value="1"/>
</dbReference>
<evidence type="ECO:0000313" key="6">
    <source>
        <dbReference type="EMBL" id="OGM90701.1"/>
    </source>
</evidence>
<comment type="caution">
    <text evidence="6">The sequence shown here is derived from an EMBL/GenBank/DDBJ whole genome shotgun (WGS) entry which is preliminary data.</text>
</comment>
<evidence type="ECO:0000256" key="3">
    <source>
        <dbReference type="HAMAP-Rule" id="MF_01151"/>
    </source>
</evidence>
<keyword evidence="3 4" id="KW-0346">Stress response</keyword>